<protein>
    <recommendedName>
        <fullName evidence="5">Ectonucleotide pyrophosphatase/phosphodiesterase</fullName>
    </recommendedName>
</protein>
<reference evidence="3" key="1">
    <citation type="submission" date="2022-01" db="EMBL/GenBank/DDBJ databases">
        <authorList>
            <person name="King R."/>
        </authorList>
    </citation>
    <scope>NUCLEOTIDE SEQUENCE</scope>
</reference>
<dbReference type="AlphaFoldDB" id="A0A9N9WQJ7"/>
<organism evidence="3 4">
    <name type="scientific">Chironomus riparius</name>
    <dbReference type="NCBI Taxonomy" id="315576"/>
    <lineage>
        <taxon>Eukaryota</taxon>
        <taxon>Metazoa</taxon>
        <taxon>Ecdysozoa</taxon>
        <taxon>Arthropoda</taxon>
        <taxon>Hexapoda</taxon>
        <taxon>Insecta</taxon>
        <taxon>Pterygota</taxon>
        <taxon>Neoptera</taxon>
        <taxon>Endopterygota</taxon>
        <taxon>Diptera</taxon>
        <taxon>Nematocera</taxon>
        <taxon>Chironomoidea</taxon>
        <taxon>Chironomidae</taxon>
        <taxon>Chironominae</taxon>
        <taxon>Chironomus</taxon>
    </lineage>
</organism>
<dbReference type="SUPFAM" id="SSF53649">
    <property type="entry name" value="Alkaline phosphatase-like"/>
    <property type="match status" value="1"/>
</dbReference>
<feature type="transmembrane region" description="Helical" evidence="1">
    <location>
        <begin position="424"/>
        <end position="444"/>
    </location>
</feature>
<dbReference type="GO" id="GO:0016787">
    <property type="term" value="F:hydrolase activity"/>
    <property type="evidence" value="ECO:0007669"/>
    <property type="project" value="UniProtKB-ARBA"/>
</dbReference>
<accession>A0A9N9WQJ7</accession>
<dbReference type="PANTHER" id="PTHR10151">
    <property type="entry name" value="ECTONUCLEOTIDE PYROPHOSPHATASE/PHOSPHODIESTERASE"/>
    <property type="match status" value="1"/>
</dbReference>
<dbReference type="InterPro" id="IPR017850">
    <property type="entry name" value="Alkaline_phosphatase_core_sf"/>
</dbReference>
<dbReference type="Pfam" id="PF01663">
    <property type="entry name" value="Phosphodiest"/>
    <property type="match status" value="1"/>
</dbReference>
<keyword evidence="1" id="KW-0472">Membrane</keyword>
<keyword evidence="1" id="KW-1133">Transmembrane helix</keyword>
<evidence type="ECO:0008006" key="5">
    <source>
        <dbReference type="Google" id="ProtNLM"/>
    </source>
</evidence>
<dbReference type="InterPro" id="IPR002591">
    <property type="entry name" value="Phosphodiest/P_Trfase"/>
</dbReference>
<gene>
    <name evidence="3" type="ORF">CHIRRI_LOCUS7920</name>
</gene>
<dbReference type="OrthoDB" id="415411at2759"/>
<dbReference type="CDD" id="cd16018">
    <property type="entry name" value="Enpp"/>
    <property type="match status" value="1"/>
</dbReference>
<dbReference type="EMBL" id="OU895878">
    <property type="protein sequence ID" value="CAG9805044.1"/>
    <property type="molecule type" value="Genomic_DNA"/>
</dbReference>
<reference evidence="3" key="2">
    <citation type="submission" date="2022-10" db="EMBL/GenBank/DDBJ databases">
        <authorList>
            <consortium name="ENA_rothamsted_submissions"/>
            <consortium name="culmorum"/>
            <person name="King R."/>
        </authorList>
    </citation>
    <scope>NUCLEOTIDE SEQUENCE</scope>
</reference>
<keyword evidence="4" id="KW-1185">Reference proteome</keyword>
<proteinExistence type="predicted"/>
<keyword evidence="2" id="KW-0732">Signal</keyword>
<keyword evidence="1" id="KW-0812">Transmembrane</keyword>
<evidence type="ECO:0000256" key="2">
    <source>
        <dbReference type="SAM" id="SignalP"/>
    </source>
</evidence>
<dbReference type="Proteomes" id="UP001153620">
    <property type="component" value="Chromosome 2"/>
</dbReference>
<dbReference type="PANTHER" id="PTHR10151:SF120">
    <property type="entry name" value="BIS(5'-ADENOSYL)-TRIPHOSPHATASE"/>
    <property type="match status" value="1"/>
</dbReference>
<evidence type="ECO:0000256" key="1">
    <source>
        <dbReference type="SAM" id="Phobius"/>
    </source>
</evidence>
<feature type="signal peptide" evidence="2">
    <location>
        <begin position="1"/>
        <end position="20"/>
    </location>
</feature>
<evidence type="ECO:0000313" key="4">
    <source>
        <dbReference type="Proteomes" id="UP001153620"/>
    </source>
</evidence>
<dbReference type="Gene3D" id="3.30.1360.180">
    <property type="match status" value="1"/>
</dbReference>
<feature type="chain" id="PRO_5040386677" description="Ectonucleotide pyrophosphatase/phosphodiesterase" evidence="2">
    <location>
        <begin position="21"/>
        <end position="496"/>
    </location>
</feature>
<evidence type="ECO:0000313" key="3">
    <source>
        <dbReference type="EMBL" id="CAG9805044.1"/>
    </source>
</evidence>
<sequence>MTSVWKYLVLFCVFIPVFRALNSNDILIIVSYDAFRNEYFDRGVTNFTNELRKNSTRSKFMRNIFPTKTFPNHHSIATGVYSDDHGVTGNEFYDFELEKPFNYSYEMFHYRSEIVPIWILNEVSGGNSGCMMWPGSDYLYNGISCTHKQHFNMSENLHERVDQVMGWITNKTSPANLVMLYIEDPDNHAHAFGPESQQITDLVGKLDKMTEYLYKKIKEKSLESRVSVVHLSDHGMDSLQLTNVVDLTKIIKHKVSYYGNTPVMQIVPVNSSELDEIYKELKEASESTQKFKVYLNSELPDRWHFHNKYRVGPITIVAELKYGFHDMIDAAKWYEKAFNITFNMTNKYGVHGYDNALESMHPIFFAYGSRIKSFNEVEPFDTVDLYYLFCEILGLPVPDYLKGNRDNVMGILKSEDGARRMNRWVVLSASIILSSMLVSVLMIFMKIWRRNRSNIPSYLYEEDTTVLDDTKILNSTSQPPTLSTPLATSSTRFNAF</sequence>
<name>A0A9N9WQJ7_9DIPT</name>
<dbReference type="Gene3D" id="3.40.720.10">
    <property type="entry name" value="Alkaline Phosphatase, subunit A"/>
    <property type="match status" value="1"/>
</dbReference>